<dbReference type="Pfam" id="PF00174">
    <property type="entry name" value="Oxidored_molyb"/>
    <property type="match status" value="1"/>
</dbReference>
<evidence type="ECO:0000313" key="4">
    <source>
        <dbReference type="EMBL" id="SEO78273.1"/>
    </source>
</evidence>
<keyword evidence="2" id="KW-0812">Transmembrane</keyword>
<keyword evidence="2" id="KW-0472">Membrane</keyword>
<dbReference type="SUPFAM" id="SSF56524">
    <property type="entry name" value="Oxidoreductase molybdopterin-binding domain"/>
    <property type="match status" value="1"/>
</dbReference>
<keyword evidence="5" id="KW-1185">Reference proteome</keyword>
<feature type="transmembrane region" description="Helical" evidence="2">
    <location>
        <begin position="130"/>
        <end position="149"/>
    </location>
</feature>
<proteinExistence type="predicted"/>
<dbReference type="InterPro" id="IPR000572">
    <property type="entry name" value="OxRdtase_Mopterin-bd_dom"/>
</dbReference>
<organism evidence="4 5">
    <name type="scientific">Actinacidiphila rubida</name>
    <dbReference type="NCBI Taxonomy" id="310780"/>
    <lineage>
        <taxon>Bacteria</taxon>
        <taxon>Bacillati</taxon>
        <taxon>Actinomycetota</taxon>
        <taxon>Actinomycetes</taxon>
        <taxon>Kitasatosporales</taxon>
        <taxon>Streptomycetaceae</taxon>
        <taxon>Actinacidiphila</taxon>
    </lineage>
</organism>
<gene>
    <name evidence="4" type="ORF">SAMN05216267_104258</name>
</gene>
<feature type="transmembrane region" description="Helical" evidence="2">
    <location>
        <begin position="24"/>
        <end position="51"/>
    </location>
</feature>
<reference evidence="4 5" key="1">
    <citation type="submission" date="2016-10" db="EMBL/GenBank/DDBJ databases">
        <authorList>
            <person name="de Groot N.N."/>
        </authorList>
    </citation>
    <scope>NUCLEOTIDE SEQUENCE [LARGE SCALE GENOMIC DNA]</scope>
    <source>
        <strain evidence="4 5">CGMCC 4.2026</strain>
    </source>
</reference>
<dbReference type="Proteomes" id="UP000181951">
    <property type="component" value="Unassembled WGS sequence"/>
</dbReference>
<evidence type="ECO:0000256" key="2">
    <source>
        <dbReference type="SAM" id="Phobius"/>
    </source>
</evidence>
<dbReference type="AlphaFoldDB" id="A0A1H8SJA4"/>
<feature type="transmembrane region" description="Helical" evidence="2">
    <location>
        <begin position="89"/>
        <end position="109"/>
    </location>
</feature>
<dbReference type="RefSeq" id="WP_075018048.1">
    <property type="nucleotide sequence ID" value="NZ_FODD01000042.1"/>
</dbReference>
<dbReference type="EMBL" id="FODD01000042">
    <property type="protein sequence ID" value="SEO78273.1"/>
    <property type="molecule type" value="Genomic_DNA"/>
</dbReference>
<sequence>MNVPRRPPRSAWRSPWRSPLRGPWLTSVFGLVLLCGLPLLFLTGLLSYAAYNPDLSPVNDKTPAKGLLGFYLFSWPTHPYWLYRVNQGVHVTLGIVLVPVLLAKLWSVIPKLFALPPVRSLGHALDRLSLLLLVGGALFEFLTGLLNVQLDYVFPGSFYPLHFYGAWVFFGAFLAHVALRLPRMLRALRSLDLRAELRTPTSRTRPEPRDDSGLVATAPAAPTMSRRGALGMVGLGSLTLLVVTAGQSIGGPWRRTAVLAPRGRNPGTGPDGFQINKTAASVHLDDRDLGAAWRLTVAAGDRHVTLTLGELQAMTQYRSALPIACVEGWSTQDQAWEGVRLRDLARLVGHATDPPGVFVQSVQRSGSFRAVALRANQVRDPRALLALRVNGAPLSLDHGYPARVIVPNAPGVMNTKWVGRLTFGATDFGSPA</sequence>
<evidence type="ECO:0000259" key="3">
    <source>
        <dbReference type="Pfam" id="PF00174"/>
    </source>
</evidence>
<name>A0A1H8SJA4_9ACTN</name>
<dbReference type="CDD" id="cd00321">
    <property type="entry name" value="SO_family_Moco"/>
    <property type="match status" value="1"/>
</dbReference>
<dbReference type="Gene3D" id="3.90.420.10">
    <property type="entry name" value="Oxidoreductase, molybdopterin-binding domain"/>
    <property type="match status" value="1"/>
</dbReference>
<dbReference type="STRING" id="310780.SAMN05216267_104258"/>
<accession>A0A1H8SJA4</accession>
<dbReference type="PANTHER" id="PTHR43032:SF2">
    <property type="entry name" value="BLL0505 PROTEIN"/>
    <property type="match status" value="1"/>
</dbReference>
<feature type="transmembrane region" description="Helical" evidence="2">
    <location>
        <begin position="161"/>
        <end position="179"/>
    </location>
</feature>
<evidence type="ECO:0000313" key="5">
    <source>
        <dbReference type="Proteomes" id="UP000181951"/>
    </source>
</evidence>
<dbReference type="PANTHER" id="PTHR43032">
    <property type="entry name" value="PROTEIN-METHIONINE-SULFOXIDE REDUCTASE"/>
    <property type="match status" value="1"/>
</dbReference>
<dbReference type="InterPro" id="IPR036374">
    <property type="entry name" value="OxRdtase_Mopterin-bd_sf"/>
</dbReference>
<keyword evidence="2" id="KW-1133">Transmembrane helix</keyword>
<protein>
    <submittedName>
        <fullName evidence="4">Oxidoreductase molybdopterin binding domain-containing protein</fullName>
    </submittedName>
</protein>
<evidence type="ECO:0000256" key="1">
    <source>
        <dbReference type="SAM" id="MobiDB-lite"/>
    </source>
</evidence>
<feature type="domain" description="Oxidoreductase molybdopterin-binding" evidence="3">
    <location>
        <begin position="291"/>
        <end position="427"/>
    </location>
</feature>
<feature type="region of interest" description="Disordered" evidence="1">
    <location>
        <begin position="199"/>
        <end position="218"/>
    </location>
</feature>